<accession>A0A5E4SMM6</accession>
<dbReference type="EMBL" id="CABPSK010000001">
    <property type="protein sequence ID" value="VVD76675.1"/>
    <property type="molecule type" value="Genomic_DNA"/>
</dbReference>
<dbReference type="AlphaFoldDB" id="A0A5E4SMM6"/>
<evidence type="ECO:0000259" key="1">
    <source>
        <dbReference type="Pfam" id="PF09084"/>
    </source>
</evidence>
<dbReference type="PANTHER" id="PTHR30024">
    <property type="entry name" value="ALIPHATIC SULFONATES-BINDING PROTEIN-RELATED"/>
    <property type="match status" value="1"/>
</dbReference>
<feature type="domain" description="SsuA/THI5-like" evidence="1">
    <location>
        <begin position="103"/>
        <end position="282"/>
    </location>
</feature>
<dbReference type="GeneID" id="300402967"/>
<dbReference type="InterPro" id="IPR006311">
    <property type="entry name" value="TAT_signal"/>
</dbReference>
<dbReference type="Proteomes" id="UP000366945">
    <property type="component" value="Unassembled WGS sequence"/>
</dbReference>
<protein>
    <submittedName>
        <fullName evidence="2">Aliphatic sulfonates-binding protein</fullName>
    </submittedName>
</protein>
<evidence type="ECO:0000313" key="3">
    <source>
        <dbReference type="Proteomes" id="UP000366945"/>
    </source>
</evidence>
<dbReference type="InterPro" id="IPR015168">
    <property type="entry name" value="SsuA/THI5"/>
</dbReference>
<reference evidence="2 3" key="1">
    <citation type="submission" date="2019-08" db="EMBL/GenBank/DDBJ databases">
        <authorList>
            <person name="Peeters C."/>
        </authorList>
    </citation>
    <scope>NUCLEOTIDE SEQUENCE [LARGE SCALE GENOMIC DNA]</scope>
    <source>
        <strain evidence="2 3">LMG 31114</strain>
    </source>
</reference>
<dbReference type="PROSITE" id="PS51318">
    <property type="entry name" value="TAT"/>
    <property type="match status" value="1"/>
</dbReference>
<keyword evidence="3" id="KW-1185">Reference proteome</keyword>
<evidence type="ECO:0000313" key="2">
    <source>
        <dbReference type="EMBL" id="VVD76675.1"/>
    </source>
</evidence>
<dbReference type="RefSeq" id="WP_150678262.1">
    <property type="nucleotide sequence ID" value="NZ_CABPSK010000001.1"/>
</dbReference>
<dbReference type="Pfam" id="PF09084">
    <property type="entry name" value="NMT1"/>
    <property type="match status" value="1"/>
</dbReference>
<name>A0A5E4SMM6_9BURK</name>
<sequence length="345" mass="36372">MTQNKLLPLASANVANATTDDGDTDGTVFTTRRTLLKGALAGGLLLAGGAARAATNNGKTLRFGVIGPARAPAAPTGYALSRGYLLRELAPLGFTDVRFDMFQNGPDLNEAFFSGTLDVGIYGDTPAVVARSQGLKGRLIGFEEIGLASWLLTPRGGVRSIKELEGKSVGVPLGSYIHRYLLGVLDGAGLTGRTRVVHMLGRDAGAALEHGSLGAYAAQSDLGPTLAAQGYPVIDRATDHPELLGSSVIVASSEVLARAPQLPAAWNRARRAALADIDRDPQAYFNFHKQTTGIAEDAIRISHPISNYPADPLPASGIQILDGVKRFLLNGKLIRNDFALPQWQA</sequence>
<dbReference type="Gene3D" id="3.40.190.10">
    <property type="entry name" value="Periplasmic binding protein-like II"/>
    <property type="match status" value="2"/>
</dbReference>
<proteinExistence type="predicted"/>
<gene>
    <name evidence="2" type="primary">ssuA_3</name>
    <name evidence="2" type="ORF">PPN31114_00909</name>
</gene>
<dbReference type="OrthoDB" id="9780180at2"/>
<dbReference type="SUPFAM" id="SSF53850">
    <property type="entry name" value="Periplasmic binding protein-like II"/>
    <property type="match status" value="1"/>
</dbReference>
<organism evidence="2 3">
    <name type="scientific">Pandoraea pneumonica</name>
    <dbReference type="NCBI Taxonomy" id="2508299"/>
    <lineage>
        <taxon>Bacteria</taxon>
        <taxon>Pseudomonadati</taxon>
        <taxon>Pseudomonadota</taxon>
        <taxon>Betaproteobacteria</taxon>
        <taxon>Burkholderiales</taxon>
        <taxon>Burkholderiaceae</taxon>
        <taxon>Pandoraea</taxon>
    </lineage>
</organism>